<proteinExistence type="predicted"/>
<keyword evidence="2" id="KW-1185">Reference proteome</keyword>
<name>A0ACC0P212_RHOML</name>
<dbReference type="EMBL" id="CM046391">
    <property type="protein sequence ID" value="KAI8559189.1"/>
    <property type="molecule type" value="Genomic_DNA"/>
</dbReference>
<protein>
    <submittedName>
        <fullName evidence="1">Uncharacterized protein</fullName>
    </submittedName>
</protein>
<dbReference type="Proteomes" id="UP001062846">
    <property type="component" value="Chromosome 4"/>
</dbReference>
<organism evidence="1 2">
    <name type="scientific">Rhododendron molle</name>
    <name type="common">Chinese azalea</name>
    <name type="synonym">Azalea mollis</name>
    <dbReference type="NCBI Taxonomy" id="49168"/>
    <lineage>
        <taxon>Eukaryota</taxon>
        <taxon>Viridiplantae</taxon>
        <taxon>Streptophyta</taxon>
        <taxon>Embryophyta</taxon>
        <taxon>Tracheophyta</taxon>
        <taxon>Spermatophyta</taxon>
        <taxon>Magnoliopsida</taxon>
        <taxon>eudicotyledons</taxon>
        <taxon>Gunneridae</taxon>
        <taxon>Pentapetalae</taxon>
        <taxon>asterids</taxon>
        <taxon>Ericales</taxon>
        <taxon>Ericaceae</taxon>
        <taxon>Ericoideae</taxon>
        <taxon>Rhodoreae</taxon>
        <taxon>Rhododendron</taxon>
    </lineage>
</organism>
<sequence>MSSPTPRLNTILTHMLAKYLSFPLKSTPTPPYSTLATISSQKINPNPSYLSPREPEVNMMAIGWAIESLLHLYKSSSESKFMPLSPLCRGFCFKFESAVLDNPEGFYDVHYPTSKYFVGFYINCVDLDDEGIDFNGNIPKEMCSLTKRKDDRHAQPIKRRSSFNKLERKGRPPDSSNWFNAVPRGASRPFRLA</sequence>
<reference evidence="1" key="1">
    <citation type="submission" date="2022-02" db="EMBL/GenBank/DDBJ databases">
        <title>Plant Genome Project.</title>
        <authorList>
            <person name="Zhang R.-G."/>
        </authorList>
    </citation>
    <scope>NUCLEOTIDE SEQUENCE</scope>
    <source>
        <strain evidence="1">AT1</strain>
    </source>
</reference>
<comment type="caution">
    <text evidence="1">The sequence shown here is derived from an EMBL/GenBank/DDBJ whole genome shotgun (WGS) entry which is preliminary data.</text>
</comment>
<gene>
    <name evidence="1" type="ORF">RHMOL_Rhmol04G0153600</name>
</gene>
<evidence type="ECO:0000313" key="1">
    <source>
        <dbReference type="EMBL" id="KAI8559189.1"/>
    </source>
</evidence>
<accession>A0ACC0P212</accession>
<evidence type="ECO:0000313" key="2">
    <source>
        <dbReference type="Proteomes" id="UP001062846"/>
    </source>
</evidence>